<accession>A0ABU0I6D9</accession>
<feature type="compositionally biased region" description="Basic and acidic residues" evidence="1">
    <location>
        <begin position="41"/>
        <end position="64"/>
    </location>
</feature>
<keyword evidence="4" id="KW-1185">Reference proteome</keyword>
<name>A0ABU0I6D9_9HYPH</name>
<sequence length="292" mass="30808">MIHLSGEALMGLRHLARRGAAPATRTLAGLPGGIVTKRRGRGSEPEDVRPWSEGDDRRHIDRNATARTGQLHVRTHHDERDRAVVLLADFRPSMLFGTRRTLRSVAAAEALALLGWRIVADGGRVGLAVATVDEPVVLRPAGGERAMASVTGALALAHAGALEKAGEADPPLEPLLGIAASLLPSGGHLVIASALDAPGPDFERLLGLVAERVSVRLVLVSDAFERAKRPGFFPFALSDGRRGSLRADGAGARALDARLSDYAARGIAGLRLDVEAGPETYAPLMERLDAVL</sequence>
<dbReference type="Pfam" id="PF01882">
    <property type="entry name" value="DUF58"/>
    <property type="match status" value="1"/>
</dbReference>
<gene>
    <name evidence="3" type="ORF">QO012_003974</name>
</gene>
<protein>
    <submittedName>
        <fullName evidence="3">Uncharacterized protein (DUF58 family)</fullName>
    </submittedName>
</protein>
<organism evidence="3 4">
    <name type="scientific">Methylobacterium aerolatum</name>
    <dbReference type="NCBI Taxonomy" id="418708"/>
    <lineage>
        <taxon>Bacteria</taxon>
        <taxon>Pseudomonadati</taxon>
        <taxon>Pseudomonadota</taxon>
        <taxon>Alphaproteobacteria</taxon>
        <taxon>Hyphomicrobiales</taxon>
        <taxon>Methylobacteriaceae</taxon>
        <taxon>Methylobacterium</taxon>
    </lineage>
</organism>
<reference evidence="3 4" key="1">
    <citation type="submission" date="2023-07" db="EMBL/GenBank/DDBJ databases">
        <title>Genomic Encyclopedia of Type Strains, Phase IV (KMG-IV): sequencing the most valuable type-strain genomes for metagenomic binning, comparative biology and taxonomic classification.</title>
        <authorList>
            <person name="Goeker M."/>
        </authorList>
    </citation>
    <scope>NUCLEOTIDE SEQUENCE [LARGE SCALE GENOMIC DNA]</scope>
    <source>
        <strain evidence="3 4">DSM 19013</strain>
    </source>
</reference>
<feature type="domain" description="DUF58" evidence="2">
    <location>
        <begin position="47"/>
        <end position="226"/>
    </location>
</feature>
<comment type="caution">
    <text evidence="3">The sequence shown here is derived from an EMBL/GenBank/DDBJ whole genome shotgun (WGS) entry which is preliminary data.</text>
</comment>
<dbReference type="PANTHER" id="PTHR33608">
    <property type="entry name" value="BLL2464 PROTEIN"/>
    <property type="match status" value="1"/>
</dbReference>
<dbReference type="Proteomes" id="UP001231124">
    <property type="component" value="Unassembled WGS sequence"/>
</dbReference>
<dbReference type="InterPro" id="IPR002881">
    <property type="entry name" value="DUF58"/>
</dbReference>
<dbReference type="EMBL" id="JAUSVP010000015">
    <property type="protein sequence ID" value="MDQ0449455.1"/>
    <property type="molecule type" value="Genomic_DNA"/>
</dbReference>
<evidence type="ECO:0000259" key="2">
    <source>
        <dbReference type="Pfam" id="PF01882"/>
    </source>
</evidence>
<feature type="region of interest" description="Disordered" evidence="1">
    <location>
        <begin position="26"/>
        <end position="70"/>
    </location>
</feature>
<evidence type="ECO:0000313" key="3">
    <source>
        <dbReference type="EMBL" id="MDQ0449455.1"/>
    </source>
</evidence>
<evidence type="ECO:0000256" key="1">
    <source>
        <dbReference type="SAM" id="MobiDB-lite"/>
    </source>
</evidence>
<dbReference type="PANTHER" id="PTHR33608:SF12">
    <property type="entry name" value="DUF58 DOMAIN-CONTAINING PROTEIN"/>
    <property type="match status" value="1"/>
</dbReference>
<evidence type="ECO:0000313" key="4">
    <source>
        <dbReference type="Proteomes" id="UP001231124"/>
    </source>
</evidence>
<proteinExistence type="predicted"/>